<keyword evidence="1" id="KW-1133">Transmembrane helix</keyword>
<dbReference type="RefSeq" id="WP_332288811.1">
    <property type="nucleotide sequence ID" value="NZ_JAZIBG010000020.1"/>
</dbReference>
<comment type="caution">
    <text evidence="2">The sequence shown here is derived from an EMBL/GenBank/DDBJ whole genome shotgun (WGS) entry which is preliminary data.</text>
</comment>
<keyword evidence="1" id="KW-0472">Membrane</keyword>
<organism evidence="2 3">
    <name type="scientific">Aquincola agrisoli</name>
    <dbReference type="NCBI Taxonomy" id="3119538"/>
    <lineage>
        <taxon>Bacteria</taxon>
        <taxon>Pseudomonadati</taxon>
        <taxon>Pseudomonadota</taxon>
        <taxon>Betaproteobacteria</taxon>
        <taxon>Burkholderiales</taxon>
        <taxon>Sphaerotilaceae</taxon>
        <taxon>Aquincola</taxon>
    </lineage>
</organism>
<keyword evidence="3" id="KW-1185">Reference proteome</keyword>
<evidence type="ECO:0000313" key="3">
    <source>
        <dbReference type="Proteomes" id="UP001336250"/>
    </source>
</evidence>
<dbReference type="EMBL" id="JAZIBG010000020">
    <property type="protein sequence ID" value="MEF7613871.1"/>
    <property type="molecule type" value="Genomic_DNA"/>
</dbReference>
<sequence>MSFTLRALLIAWPAFVMAGVLEMLVFAVVDPATLSWFGQEPIGWPNNAVYTVTFLIFWAVIATSGAVTQLLAAPVSSSGR</sequence>
<protein>
    <submittedName>
        <fullName evidence="2">Uncharacterized protein</fullName>
    </submittedName>
</protein>
<evidence type="ECO:0000313" key="2">
    <source>
        <dbReference type="EMBL" id="MEF7613871.1"/>
    </source>
</evidence>
<dbReference type="AlphaFoldDB" id="A0AAW9Q205"/>
<dbReference type="Proteomes" id="UP001336250">
    <property type="component" value="Unassembled WGS sequence"/>
</dbReference>
<feature type="transmembrane region" description="Helical" evidence="1">
    <location>
        <begin position="7"/>
        <end position="29"/>
    </location>
</feature>
<gene>
    <name evidence="2" type="ORF">V4F39_08110</name>
</gene>
<reference evidence="2 3" key="1">
    <citation type="submission" date="2024-02" db="EMBL/GenBank/DDBJ databases">
        <title>Genome sequence of Aquincola sp. MAHUQ-54.</title>
        <authorList>
            <person name="Huq M.A."/>
        </authorList>
    </citation>
    <scope>NUCLEOTIDE SEQUENCE [LARGE SCALE GENOMIC DNA]</scope>
    <source>
        <strain evidence="2 3">MAHUQ-54</strain>
    </source>
</reference>
<feature type="transmembrane region" description="Helical" evidence="1">
    <location>
        <begin position="49"/>
        <end position="72"/>
    </location>
</feature>
<proteinExistence type="predicted"/>
<accession>A0AAW9Q205</accession>
<evidence type="ECO:0000256" key="1">
    <source>
        <dbReference type="SAM" id="Phobius"/>
    </source>
</evidence>
<name>A0AAW9Q205_9BURK</name>
<keyword evidence="1" id="KW-0812">Transmembrane</keyword>